<keyword evidence="7" id="KW-0807">Transducer</keyword>
<dbReference type="EMBL" id="JAHRIO010070158">
    <property type="protein sequence ID" value="MEQ2180755.1"/>
    <property type="molecule type" value="Genomic_DNA"/>
</dbReference>
<reference evidence="10 11" key="1">
    <citation type="submission" date="2021-06" db="EMBL/GenBank/DDBJ databases">
        <authorList>
            <person name="Palmer J.M."/>
        </authorList>
    </citation>
    <scope>NUCLEOTIDE SEQUENCE [LARGE SCALE GENOMIC DNA]</scope>
    <source>
        <strain evidence="10 11">GA_2019</strain>
        <tissue evidence="10">Muscle</tissue>
    </source>
</reference>
<feature type="transmembrane region" description="Helical" evidence="8">
    <location>
        <begin position="237"/>
        <end position="258"/>
    </location>
</feature>
<dbReference type="PROSITE" id="PS50262">
    <property type="entry name" value="G_PROTEIN_RECEP_F1_2"/>
    <property type="match status" value="1"/>
</dbReference>
<feature type="transmembrane region" description="Helical" evidence="8">
    <location>
        <begin position="364"/>
        <end position="386"/>
    </location>
</feature>
<organism evidence="10 11">
    <name type="scientific">Goodea atripinnis</name>
    <dbReference type="NCBI Taxonomy" id="208336"/>
    <lineage>
        <taxon>Eukaryota</taxon>
        <taxon>Metazoa</taxon>
        <taxon>Chordata</taxon>
        <taxon>Craniata</taxon>
        <taxon>Vertebrata</taxon>
        <taxon>Euteleostomi</taxon>
        <taxon>Actinopterygii</taxon>
        <taxon>Neopterygii</taxon>
        <taxon>Teleostei</taxon>
        <taxon>Neoteleostei</taxon>
        <taxon>Acanthomorphata</taxon>
        <taxon>Ovalentaria</taxon>
        <taxon>Atherinomorphae</taxon>
        <taxon>Cyprinodontiformes</taxon>
        <taxon>Goodeidae</taxon>
        <taxon>Goodea</taxon>
    </lineage>
</organism>
<evidence type="ECO:0000259" key="9">
    <source>
        <dbReference type="PROSITE" id="PS50262"/>
    </source>
</evidence>
<keyword evidence="2 8" id="KW-0812">Transmembrane</keyword>
<dbReference type="PRINTS" id="PR00237">
    <property type="entry name" value="GPCRRHODOPSN"/>
</dbReference>
<feature type="transmembrane region" description="Helical" evidence="8">
    <location>
        <begin position="278"/>
        <end position="300"/>
    </location>
</feature>
<feature type="transmembrane region" description="Helical" evidence="8">
    <location>
        <begin position="321"/>
        <end position="344"/>
    </location>
</feature>
<gene>
    <name evidence="10" type="ORF">GOODEAATRI_004533</name>
</gene>
<evidence type="ECO:0000256" key="1">
    <source>
        <dbReference type="ARBA" id="ARBA00004141"/>
    </source>
</evidence>
<dbReference type="InterPro" id="IPR017452">
    <property type="entry name" value="GPCR_Rhodpsn_7TM"/>
</dbReference>
<feature type="transmembrane region" description="Helical" evidence="8">
    <location>
        <begin position="122"/>
        <end position="145"/>
    </location>
</feature>
<keyword evidence="3 8" id="KW-1133">Transmembrane helix</keyword>
<dbReference type="Pfam" id="PF00001">
    <property type="entry name" value="7tm_1"/>
    <property type="match status" value="1"/>
</dbReference>
<keyword evidence="5 8" id="KW-0472">Membrane</keyword>
<evidence type="ECO:0000256" key="3">
    <source>
        <dbReference type="ARBA" id="ARBA00022989"/>
    </source>
</evidence>
<dbReference type="SUPFAM" id="SSF81321">
    <property type="entry name" value="Family A G protein-coupled receptor-like"/>
    <property type="match status" value="1"/>
</dbReference>
<dbReference type="Proteomes" id="UP001476798">
    <property type="component" value="Unassembled WGS sequence"/>
</dbReference>
<comment type="subcellular location">
    <subcellularLocation>
        <location evidence="1">Membrane</location>
        <topology evidence="1">Multi-pass membrane protein</topology>
    </subcellularLocation>
</comment>
<feature type="transmembrane region" description="Helical" evidence="8">
    <location>
        <begin position="197"/>
        <end position="216"/>
    </location>
</feature>
<evidence type="ECO:0000256" key="7">
    <source>
        <dbReference type="ARBA" id="ARBA00023224"/>
    </source>
</evidence>
<evidence type="ECO:0000256" key="5">
    <source>
        <dbReference type="ARBA" id="ARBA00023136"/>
    </source>
</evidence>
<dbReference type="Gene3D" id="1.20.1070.10">
    <property type="entry name" value="Rhodopsin 7-helix transmembrane proteins"/>
    <property type="match status" value="1"/>
</dbReference>
<evidence type="ECO:0000256" key="6">
    <source>
        <dbReference type="ARBA" id="ARBA00023170"/>
    </source>
</evidence>
<feature type="transmembrane region" description="Helical" evidence="8">
    <location>
        <begin position="157"/>
        <end position="177"/>
    </location>
</feature>
<evidence type="ECO:0000256" key="8">
    <source>
        <dbReference type="SAM" id="Phobius"/>
    </source>
</evidence>
<feature type="domain" description="G-protein coupled receptors family 1 profile" evidence="9">
    <location>
        <begin position="137"/>
        <end position="383"/>
    </location>
</feature>
<dbReference type="InterPro" id="IPR051893">
    <property type="entry name" value="HCARs"/>
</dbReference>
<keyword evidence="6" id="KW-0675">Receptor</keyword>
<keyword evidence="11" id="KW-1185">Reference proteome</keyword>
<evidence type="ECO:0000313" key="11">
    <source>
        <dbReference type="Proteomes" id="UP001476798"/>
    </source>
</evidence>
<evidence type="ECO:0000256" key="2">
    <source>
        <dbReference type="ARBA" id="ARBA00022692"/>
    </source>
</evidence>
<dbReference type="PANTHER" id="PTHR46048">
    <property type="entry name" value="HYDROXYCARBOXYLIC ACID RECEPTOR 2"/>
    <property type="match status" value="1"/>
</dbReference>
<proteinExistence type="predicted"/>
<accession>A0ABV0PBB9</accession>
<dbReference type="PANTHER" id="PTHR46048:SF6">
    <property type="entry name" value="HYDROXYCARBOXYLIC ACID RECEPTOR 2"/>
    <property type="match status" value="1"/>
</dbReference>
<comment type="caution">
    <text evidence="10">The sequence shown here is derived from an EMBL/GenBank/DDBJ whole genome shotgun (WGS) entry which is preliminary data.</text>
</comment>
<keyword evidence="4" id="KW-0297">G-protein coupled receptor</keyword>
<evidence type="ECO:0000256" key="4">
    <source>
        <dbReference type="ARBA" id="ARBA00023040"/>
    </source>
</evidence>
<dbReference type="InterPro" id="IPR000276">
    <property type="entry name" value="GPCR_Rhodpsn"/>
</dbReference>
<evidence type="ECO:0000313" key="10">
    <source>
        <dbReference type="EMBL" id="MEQ2180755.1"/>
    </source>
</evidence>
<protein>
    <recommendedName>
        <fullName evidence="9">G-protein coupled receptors family 1 profile domain-containing protein</fullName>
    </recommendedName>
</protein>
<name>A0ABV0PBB9_9TELE</name>
<sequence length="424" mass="48929">MFILQPAKRSFHREQVPSFRCCPNRPEELKVRGFPLLSAESFRDISELRLPVLLMRRGCRKQEKQTQWCVLHYVEGSTHKKWGGNHHHHHHIFQLANPPTGDRHQSSTNMLCNFSGPLLIQALPPLLLTEFILGLAGNGWALFIFCFHLRPWKSSTVLLFNLAVADFMLILVLPLRASYYLSGIKWMFGDTICNLCLFMLAMNRSGSTFFLMAIAGDRYMRVVHPHHPMNSLSVGKAMLVALGLWLVPITMTAHVFSLKHINTTYCESFMLDTERSLSWHKFTFLFSFYMPLLVILYCTFHIIIHLRRRQLAHQAKFKKALYFIVVVVVVFIICFLPSNITLLVMWIKTLKGFKCADIEQLTTVFYITISLTYLNSVLDPVVYYFSSPAFKNICRKALHLPPTETCESTDMKMRETASQSLSQL</sequence>